<organism evidence="2 3">
    <name type="scientific">Cucurbita moschata</name>
    <name type="common">Winter crookneck squash</name>
    <name type="synonym">Cucurbita pepo var. moschata</name>
    <dbReference type="NCBI Taxonomy" id="3662"/>
    <lineage>
        <taxon>Eukaryota</taxon>
        <taxon>Viridiplantae</taxon>
        <taxon>Streptophyta</taxon>
        <taxon>Embryophyta</taxon>
        <taxon>Tracheophyta</taxon>
        <taxon>Spermatophyta</taxon>
        <taxon>Magnoliopsida</taxon>
        <taxon>eudicotyledons</taxon>
        <taxon>Gunneridae</taxon>
        <taxon>Pentapetalae</taxon>
        <taxon>rosids</taxon>
        <taxon>fabids</taxon>
        <taxon>Cucurbitales</taxon>
        <taxon>Cucurbitaceae</taxon>
        <taxon>Cucurbiteae</taxon>
        <taxon>Cucurbita</taxon>
    </lineage>
</organism>
<dbReference type="Proteomes" id="UP000504609">
    <property type="component" value="Unplaced"/>
</dbReference>
<name>A0A6J1H6Y6_CUCMO</name>
<dbReference type="GeneID" id="111461006"/>
<dbReference type="RefSeq" id="XP_022960196.1">
    <property type="nucleotide sequence ID" value="XM_023104428.1"/>
</dbReference>
<proteinExistence type="predicted"/>
<accession>A0A6J1H6Y6</accession>
<evidence type="ECO:0000313" key="2">
    <source>
        <dbReference type="Proteomes" id="UP000504609"/>
    </source>
</evidence>
<dbReference type="AlphaFoldDB" id="A0A6J1H6Y6"/>
<gene>
    <name evidence="3" type="primary">LOC111461006</name>
</gene>
<protein>
    <submittedName>
        <fullName evidence="3">SPX domain-containing protein 3</fullName>
    </submittedName>
</protein>
<dbReference type="GO" id="GO:0016036">
    <property type="term" value="P:cellular response to phosphate starvation"/>
    <property type="evidence" value="ECO:0007669"/>
    <property type="project" value="InterPro"/>
</dbReference>
<reference evidence="3" key="1">
    <citation type="submission" date="2025-08" db="UniProtKB">
        <authorList>
            <consortium name="RefSeq"/>
        </authorList>
    </citation>
    <scope>IDENTIFICATION</scope>
    <source>
        <tissue evidence="3">Young leaves</tissue>
    </source>
</reference>
<keyword evidence="2" id="KW-1185">Reference proteome</keyword>
<dbReference type="InterPro" id="IPR004331">
    <property type="entry name" value="SPX_dom"/>
</dbReference>
<evidence type="ECO:0000313" key="3">
    <source>
        <dbReference type="RefSeq" id="XP_022960196.1"/>
    </source>
</evidence>
<dbReference type="PANTHER" id="PTHR45978:SF2">
    <property type="entry name" value="SPX DOMAIN-CONTAINING PROTEIN 3"/>
    <property type="match status" value="1"/>
</dbReference>
<dbReference type="PROSITE" id="PS51382">
    <property type="entry name" value="SPX"/>
    <property type="match status" value="1"/>
</dbReference>
<dbReference type="InterPro" id="IPR031142">
    <property type="entry name" value="SPX_prot"/>
</dbReference>
<evidence type="ECO:0000259" key="1">
    <source>
        <dbReference type="PROSITE" id="PS51382"/>
    </source>
</evidence>
<dbReference type="Pfam" id="PF03105">
    <property type="entry name" value="SPX"/>
    <property type="match status" value="2"/>
</dbReference>
<feature type="domain" description="SPX" evidence="1">
    <location>
        <begin position="1"/>
        <end position="155"/>
    </location>
</feature>
<dbReference type="KEGG" id="cmos:111461006"/>
<sequence>MKFGKRLKQQIEDTLPDWRDKFLLYKDLKKLVRVISRSTDANADTDAEVEFVCLLNSEIDKFNSFFMEQEEDFVIRHRELRERIDRVLKCWGRDGSGREYHNVVEIGNIREDIVNLHGEMVLLVNYSNVNYIGLGKILKKYDKRTGGLLRVSFIAKILEQPFYKTDSISKMIKECESSIDAIFPVRREAEEDMKKGKAISAGGEGILRNTVSALLSMEQIRRGSSTYSHFSLPPLNLSHSDFIHSFQLNSPIPILHLL</sequence>
<dbReference type="PANTHER" id="PTHR45978">
    <property type="entry name" value="SPX DOMAIN-CONTAINING PROTEIN 3"/>
    <property type="match status" value="1"/>
</dbReference>
<dbReference type="CDD" id="cd14481">
    <property type="entry name" value="SPX_AtSPX1_like"/>
    <property type="match status" value="1"/>
</dbReference>